<sequence length="235" mass="25830">MSIHLNAKEGQIAETVLLPGDPLRAKYIAETFFEDVEQHNTVRGMLGYTGTYQGQRVSVQGTGMGIPSISIYVNELIQSYGVKNLVRVGTCGSYHENVRVRDIILAQAASTDSAINLDRFGGFTFAPIADFELLMRAYVAAQAQGFRTHVGNVFSSDTFYQDDPESFQKWARFGVLGVEMEAAGLYTLAAKYGAKALTVLTVSDHLITREETTAEERQQTFGQMVEVALRAALNL</sequence>
<gene>
    <name evidence="8" type="ordered locus">Deima_1956</name>
</gene>
<proteinExistence type="inferred from homology"/>
<dbReference type="EMBL" id="CP002454">
    <property type="protein sequence ID" value="ADV67601.1"/>
    <property type="molecule type" value="Genomic_DNA"/>
</dbReference>
<dbReference type="InterPro" id="IPR004402">
    <property type="entry name" value="DeoD-type"/>
</dbReference>
<evidence type="ECO:0000256" key="1">
    <source>
        <dbReference type="ARBA" id="ARBA00010456"/>
    </source>
</evidence>
<feature type="domain" description="Nucleoside phosphorylase" evidence="7">
    <location>
        <begin position="16"/>
        <end position="231"/>
    </location>
</feature>
<dbReference type="Pfam" id="PF01048">
    <property type="entry name" value="PNP_UDP_1"/>
    <property type="match status" value="1"/>
</dbReference>
<reference evidence="8 9" key="1">
    <citation type="journal article" date="2011" name="Stand. Genomic Sci.">
        <title>Complete genome sequence of Deinococcus maricopensis type strain (LB-34).</title>
        <authorList>
            <person name="Pukall R."/>
            <person name="Zeytun A."/>
            <person name="Lucas S."/>
            <person name="Lapidus A."/>
            <person name="Hammon N."/>
            <person name="Deshpande S."/>
            <person name="Nolan M."/>
            <person name="Cheng J.F."/>
            <person name="Pitluck S."/>
            <person name="Liolios K."/>
            <person name="Pagani I."/>
            <person name="Mikhailova N."/>
            <person name="Ivanova N."/>
            <person name="Mavromatis K."/>
            <person name="Pati A."/>
            <person name="Tapia R."/>
            <person name="Han C."/>
            <person name="Goodwin L."/>
            <person name="Chen A."/>
            <person name="Palaniappan K."/>
            <person name="Land M."/>
            <person name="Hauser L."/>
            <person name="Chang Y.J."/>
            <person name="Jeffries C.D."/>
            <person name="Brambilla E.M."/>
            <person name="Rohde M."/>
            <person name="Goker M."/>
            <person name="Detter J.C."/>
            <person name="Woyke T."/>
            <person name="Bristow J."/>
            <person name="Eisen J.A."/>
            <person name="Markowitz V."/>
            <person name="Hugenholtz P."/>
            <person name="Kyrpides N.C."/>
            <person name="Klenk H.P."/>
        </authorList>
    </citation>
    <scope>NUCLEOTIDE SEQUENCE [LARGE SCALE GENOMIC DNA]</scope>
    <source>
        <strain evidence="9">DSM 21211 / LMG 22137 / NRRL B-23946 / LB-34</strain>
    </source>
</reference>
<accession>E8U962</accession>
<dbReference type="GO" id="GO:0005829">
    <property type="term" value="C:cytosol"/>
    <property type="evidence" value="ECO:0007669"/>
    <property type="project" value="TreeGrafter"/>
</dbReference>
<evidence type="ECO:0000256" key="4">
    <source>
        <dbReference type="ARBA" id="ARBA00022676"/>
    </source>
</evidence>
<evidence type="ECO:0000313" key="8">
    <source>
        <dbReference type="EMBL" id="ADV67601.1"/>
    </source>
</evidence>
<dbReference type="GO" id="GO:0004850">
    <property type="term" value="F:uridine phosphorylase activity"/>
    <property type="evidence" value="ECO:0007669"/>
    <property type="project" value="UniProtKB-EC"/>
</dbReference>
<dbReference type="OrthoDB" id="9782889at2"/>
<evidence type="ECO:0000256" key="2">
    <source>
        <dbReference type="ARBA" id="ARBA00011888"/>
    </source>
</evidence>
<dbReference type="EC" id="2.4.2.3" evidence="2"/>
<evidence type="ECO:0000313" key="9">
    <source>
        <dbReference type="Proteomes" id="UP000008635"/>
    </source>
</evidence>
<dbReference type="KEGG" id="dmr:Deima_1956"/>
<dbReference type="PROSITE" id="PS01232">
    <property type="entry name" value="PNP_UDP_1"/>
    <property type="match status" value="1"/>
</dbReference>
<dbReference type="RefSeq" id="WP_013557106.1">
    <property type="nucleotide sequence ID" value="NC_014958.1"/>
</dbReference>
<dbReference type="GO" id="GO:0004731">
    <property type="term" value="F:purine-nucleoside phosphorylase activity"/>
    <property type="evidence" value="ECO:0007669"/>
    <property type="project" value="InterPro"/>
</dbReference>
<comment type="catalytic activity">
    <reaction evidence="6">
        <text>uridine + phosphate = alpha-D-ribose 1-phosphate + uracil</text>
        <dbReference type="Rhea" id="RHEA:24388"/>
        <dbReference type="ChEBI" id="CHEBI:16704"/>
        <dbReference type="ChEBI" id="CHEBI:17568"/>
        <dbReference type="ChEBI" id="CHEBI:43474"/>
        <dbReference type="ChEBI" id="CHEBI:57720"/>
        <dbReference type="EC" id="2.4.2.3"/>
    </reaction>
</comment>
<dbReference type="GO" id="GO:0006152">
    <property type="term" value="P:purine nucleoside catabolic process"/>
    <property type="evidence" value="ECO:0007669"/>
    <property type="project" value="TreeGrafter"/>
</dbReference>
<dbReference type="HAMAP" id="MF_01627">
    <property type="entry name" value="Pur_nucleosid_phosp"/>
    <property type="match status" value="1"/>
</dbReference>
<name>E8U962_DEIML</name>
<dbReference type="SUPFAM" id="SSF53167">
    <property type="entry name" value="Purine and uridine phosphorylases"/>
    <property type="match status" value="1"/>
</dbReference>
<dbReference type="InterPro" id="IPR000845">
    <property type="entry name" value="Nucleoside_phosphorylase_d"/>
</dbReference>
<evidence type="ECO:0000256" key="3">
    <source>
        <dbReference type="ARBA" id="ARBA00021980"/>
    </source>
</evidence>
<keyword evidence="5 8" id="KW-0808">Transferase</keyword>
<evidence type="ECO:0000256" key="5">
    <source>
        <dbReference type="ARBA" id="ARBA00022679"/>
    </source>
</evidence>
<dbReference type="InterPro" id="IPR018016">
    <property type="entry name" value="Nucleoside_phosphorylase_CS"/>
</dbReference>
<dbReference type="InterPro" id="IPR035994">
    <property type="entry name" value="Nucleoside_phosphorylase_sf"/>
</dbReference>
<dbReference type="Proteomes" id="UP000008635">
    <property type="component" value="Chromosome"/>
</dbReference>
<protein>
    <recommendedName>
        <fullName evidence="3">Uridine phosphorylase</fullName>
        <ecNumber evidence="2">2.4.2.3</ecNumber>
    </recommendedName>
</protein>
<reference evidence="9" key="2">
    <citation type="submission" date="2011-01" db="EMBL/GenBank/DDBJ databases">
        <title>The complete genome of Deinococcus maricopensis DSM 21211.</title>
        <authorList>
            <consortium name="US DOE Joint Genome Institute (JGI-PGF)"/>
            <person name="Lucas S."/>
            <person name="Copeland A."/>
            <person name="Lapidus A."/>
            <person name="Goodwin L."/>
            <person name="Pitluck S."/>
            <person name="Kyrpides N."/>
            <person name="Mavromatis K."/>
            <person name="Pagani I."/>
            <person name="Ivanova N."/>
            <person name="Ovchinnikova G."/>
            <person name="Zeytun A."/>
            <person name="Detter J.C."/>
            <person name="Han C."/>
            <person name="Land M."/>
            <person name="Hauser L."/>
            <person name="Markowitz V."/>
            <person name="Cheng J.-F."/>
            <person name="Hugenholtz P."/>
            <person name="Woyke T."/>
            <person name="Wu D."/>
            <person name="Pukall R."/>
            <person name="Gehrich-Schroeter G."/>
            <person name="Brambilla E."/>
            <person name="Klenk H.-P."/>
            <person name="Eisen J.A."/>
        </authorList>
    </citation>
    <scope>NUCLEOTIDE SEQUENCE [LARGE SCALE GENOMIC DNA]</scope>
    <source>
        <strain evidence="9">DSM 21211 / LMG 22137 / NRRL B-23946 / LB-34</strain>
    </source>
</reference>
<dbReference type="AlphaFoldDB" id="E8U962"/>
<dbReference type="NCBIfam" id="NF009914">
    <property type="entry name" value="PRK13374.1"/>
    <property type="match status" value="1"/>
</dbReference>
<dbReference type="NCBIfam" id="TIGR00107">
    <property type="entry name" value="deoD"/>
    <property type="match status" value="1"/>
</dbReference>
<dbReference type="HOGENOM" id="CLU_068457_2_0_0"/>
<dbReference type="Gene3D" id="3.40.50.1580">
    <property type="entry name" value="Nucleoside phosphorylase domain"/>
    <property type="match status" value="1"/>
</dbReference>
<dbReference type="PANTHER" id="PTHR43691">
    <property type="entry name" value="URIDINE PHOSPHORYLASE"/>
    <property type="match status" value="1"/>
</dbReference>
<dbReference type="NCBIfam" id="NF004489">
    <property type="entry name" value="PRK05819.1"/>
    <property type="match status" value="1"/>
</dbReference>
<evidence type="ECO:0000259" key="7">
    <source>
        <dbReference type="Pfam" id="PF01048"/>
    </source>
</evidence>
<organism evidence="8 9">
    <name type="scientific">Deinococcus maricopensis (strain DSM 21211 / LMG 22137 / NRRL B-23946 / LB-34)</name>
    <dbReference type="NCBI Taxonomy" id="709986"/>
    <lineage>
        <taxon>Bacteria</taxon>
        <taxon>Thermotogati</taxon>
        <taxon>Deinococcota</taxon>
        <taxon>Deinococci</taxon>
        <taxon>Deinococcales</taxon>
        <taxon>Deinococcaceae</taxon>
        <taxon>Deinococcus</taxon>
    </lineage>
</organism>
<dbReference type="eggNOG" id="COG0813">
    <property type="taxonomic scope" value="Bacteria"/>
</dbReference>
<keyword evidence="9" id="KW-1185">Reference proteome</keyword>
<comment type="similarity">
    <text evidence="1">Belongs to the PNP/UDP phosphorylase family.</text>
</comment>
<dbReference type="CDD" id="cd09006">
    <property type="entry name" value="PNP_EcPNPI-like"/>
    <property type="match status" value="1"/>
</dbReference>
<dbReference type="PANTHER" id="PTHR43691:SF11">
    <property type="entry name" value="FI09636P-RELATED"/>
    <property type="match status" value="1"/>
</dbReference>
<keyword evidence="4 8" id="KW-0328">Glycosyltransferase</keyword>
<evidence type="ECO:0000256" key="6">
    <source>
        <dbReference type="ARBA" id="ARBA00048447"/>
    </source>
</evidence>
<dbReference type="STRING" id="709986.Deima_1956"/>